<accession>A0A3D9SFG1</accession>
<protein>
    <recommendedName>
        <fullName evidence="3">Signal transducing protein</fullName>
    </recommendedName>
</protein>
<dbReference type="EMBL" id="QTTN01000001">
    <property type="protein sequence ID" value="REE94646.1"/>
    <property type="molecule type" value="Genomic_DNA"/>
</dbReference>
<keyword evidence="2" id="KW-1185">Reference proteome</keyword>
<organism evidence="1 2">
    <name type="scientific">Paenibacillus taihuensis</name>
    <dbReference type="NCBI Taxonomy" id="1156355"/>
    <lineage>
        <taxon>Bacteria</taxon>
        <taxon>Bacillati</taxon>
        <taxon>Bacillota</taxon>
        <taxon>Bacilli</taxon>
        <taxon>Bacillales</taxon>
        <taxon>Paenibacillaceae</taxon>
        <taxon>Paenibacillus</taxon>
    </lineage>
</organism>
<evidence type="ECO:0008006" key="3">
    <source>
        <dbReference type="Google" id="ProtNLM"/>
    </source>
</evidence>
<gene>
    <name evidence="1" type="ORF">A8990_101442</name>
</gene>
<name>A0A3D9SFG1_9BACL</name>
<dbReference type="Proteomes" id="UP000256304">
    <property type="component" value="Unassembled WGS sequence"/>
</dbReference>
<sequence length="84" mass="9855">MNIFKIIINFLLPKEKSLIFTTFATEDYFRAKSKLQGAGIVHRSKITNQVQQNDMRSFSSRGLTQYDLYVSKEDVYRAQEAMRK</sequence>
<evidence type="ECO:0000313" key="2">
    <source>
        <dbReference type="Proteomes" id="UP000256304"/>
    </source>
</evidence>
<proteinExistence type="predicted"/>
<dbReference type="OrthoDB" id="2942794at2"/>
<evidence type="ECO:0000313" key="1">
    <source>
        <dbReference type="EMBL" id="REE94646.1"/>
    </source>
</evidence>
<dbReference type="AlphaFoldDB" id="A0A3D9SFG1"/>
<reference evidence="1 2" key="1">
    <citation type="submission" date="2018-08" db="EMBL/GenBank/DDBJ databases">
        <title>Genomic Encyclopedia of Type Strains, Phase III (KMG-III): the genomes of soil and plant-associated and newly described type strains.</title>
        <authorList>
            <person name="Whitman W."/>
        </authorList>
    </citation>
    <scope>NUCLEOTIDE SEQUENCE [LARGE SCALE GENOMIC DNA]</scope>
    <source>
        <strain evidence="1 2">CGMCC 1.10966</strain>
    </source>
</reference>
<comment type="caution">
    <text evidence="1">The sequence shown here is derived from an EMBL/GenBank/DDBJ whole genome shotgun (WGS) entry which is preliminary data.</text>
</comment>
<dbReference type="RefSeq" id="WP_116187345.1">
    <property type="nucleotide sequence ID" value="NZ_QTTN01000001.1"/>
</dbReference>